<dbReference type="EMBL" id="PDSL01000035">
    <property type="protein sequence ID" value="PIE33242.1"/>
    <property type="molecule type" value="Genomic_DNA"/>
</dbReference>
<dbReference type="GO" id="GO:0009117">
    <property type="term" value="P:nucleotide metabolic process"/>
    <property type="evidence" value="ECO:0007669"/>
    <property type="project" value="UniProtKB-KW"/>
</dbReference>
<dbReference type="PANTHER" id="PTHR11067">
    <property type="entry name" value="INOSINE TRIPHOSPHATE PYROPHOSPHATASE/HAM1 PROTEIN"/>
    <property type="match status" value="1"/>
</dbReference>
<evidence type="ECO:0000256" key="2">
    <source>
        <dbReference type="ARBA" id="ARBA00011738"/>
    </source>
</evidence>
<feature type="binding site" evidence="10">
    <location>
        <begin position="151"/>
        <end position="154"/>
    </location>
    <ligand>
        <name>substrate</name>
    </ligand>
</feature>
<keyword evidence="3 10" id="KW-0479">Metal-binding</keyword>
<keyword evidence="5 10" id="KW-0378">Hydrolase</keyword>
<feature type="binding site" evidence="10">
    <location>
        <position position="175"/>
    </location>
    <ligand>
        <name>substrate</name>
    </ligand>
</feature>
<comment type="cofactor">
    <cofactor evidence="10">
        <name>Mg(2+)</name>
        <dbReference type="ChEBI" id="CHEBI:18420"/>
    </cofactor>
    <text evidence="10">Binds 1 Mg(2+) ion per subunit.</text>
</comment>
<feature type="binding site" evidence="10">
    <location>
        <begin position="11"/>
        <end position="16"/>
    </location>
    <ligand>
        <name>substrate</name>
    </ligand>
</feature>
<dbReference type="InterPro" id="IPR002637">
    <property type="entry name" value="RdgB/HAM1"/>
</dbReference>
<comment type="catalytic activity">
    <reaction evidence="10">
        <text>ITP + H2O = IMP + diphosphate + H(+)</text>
        <dbReference type="Rhea" id="RHEA:29399"/>
        <dbReference type="ChEBI" id="CHEBI:15377"/>
        <dbReference type="ChEBI" id="CHEBI:15378"/>
        <dbReference type="ChEBI" id="CHEBI:33019"/>
        <dbReference type="ChEBI" id="CHEBI:58053"/>
        <dbReference type="ChEBI" id="CHEBI:61402"/>
        <dbReference type="EC" id="3.6.1.66"/>
    </reaction>
</comment>
<reference evidence="12 13" key="1">
    <citation type="submission" date="2017-10" db="EMBL/GenBank/DDBJ databases">
        <title>Novel microbial diversity and functional potential in the marine mammal oral microbiome.</title>
        <authorList>
            <person name="Dudek N.K."/>
            <person name="Sun C.L."/>
            <person name="Burstein D."/>
            <person name="Kantor R.S."/>
            <person name="Aliaga Goltsman D.S."/>
            <person name="Bik E.M."/>
            <person name="Thomas B.C."/>
            <person name="Banfield J.F."/>
            <person name="Relman D.A."/>
        </authorList>
    </citation>
    <scope>NUCLEOTIDE SEQUENCE [LARGE SCALE GENOMIC DNA]</scope>
    <source>
        <strain evidence="12">DOLJORAL78_61_10</strain>
    </source>
</reference>
<dbReference type="GO" id="GO:0005829">
    <property type="term" value="C:cytosol"/>
    <property type="evidence" value="ECO:0007669"/>
    <property type="project" value="TreeGrafter"/>
</dbReference>
<keyword evidence="4 10" id="KW-0547">Nucleotide-binding</keyword>
<dbReference type="SUPFAM" id="SSF52972">
    <property type="entry name" value="ITPase-like"/>
    <property type="match status" value="1"/>
</dbReference>
<comment type="catalytic activity">
    <reaction evidence="8 10">
        <text>dITP + H2O = dIMP + diphosphate + H(+)</text>
        <dbReference type="Rhea" id="RHEA:28342"/>
        <dbReference type="ChEBI" id="CHEBI:15377"/>
        <dbReference type="ChEBI" id="CHEBI:15378"/>
        <dbReference type="ChEBI" id="CHEBI:33019"/>
        <dbReference type="ChEBI" id="CHEBI:61194"/>
        <dbReference type="ChEBI" id="CHEBI:61382"/>
        <dbReference type="EC" id="3.6.1.66"/>
    </reaction>
</comment>
<keyword evidence="6 10" id="KW-0460">Magnesium</keyword>
<proteinExistence type="inferred from homology"/>
<feature type="binding site" evidence="10">
    <location>
        <begin position="180"/>
        <end position="181"/>
    </location>
    <ligand>
        <name>substrate</name>
    </ligand>
</feature>
<evidence type="ECO:0000313" key="13">
    <source>
        <dbReference type="Proteomes" id="UP000230914"/>
    </source>
</evidence>
<comment type="catalytic activity">
    <reaction evidence="9 10">
        <text>XTP + H2O = XMP + diphosphate + H(+)</text>
        <dbReference type="Rhea" id="RHEA:28610"/>
        <dbReference type="ChEBI" id="CHEBI:15377"/>
        <dbReference type="ChEBI" id="CHEBI:15378"/>
        <dbReference type="ChEBI" id="CHEBI:33019"/>
        <dbReference type="ChEBI" id="CHEBI:57464"/>
        <dbReference type="ChEBI" id="CHEBI:61314"/>
        <dbReference type="EC" id="3.6.1.66"/>
    </reaction>
</comment>
<comment type="caution">
    <text evidence="12">The sequence shown here is derived from an EMBL/GenBank/DDBJ whole genome shotgun (WGS) entry which is preliminary data.</text>
</comment>
<evidence type="ECO:0000256" key="3">
    <source>
        <dbReference type="ARBA" id="ARBA00022723"/>
    </source>
</evidence>
<evidence type="ECO:0000256" key="5">
    <source>
        <dbReference type="ARBA" id="ARBA00022801"/>
    </source>
</evidence>
<dbReference type="GO" id="GO:0036220">
    <property type="term" value="F:ITP diphosphatase activity"/>
    <property type="evidence" value="ECO:0007669"/>
    <property type="project" value="UniProtKB-UniRule"/>
</dbReference>
<evidence type="ECO:0000313" key="12">
    <source>
        <dbReference type="EMBL" id="PIE33242.1"/>
    </source>
</evidence>
<evidence type="ECO:0000256" key="7">
    <source>
        <dbReference type="ARBA" id="ARBA00023080"/>
    </source>
</evidence>
<dbReference type="Proteomes" id="UP000230914">
    <property type="component" value="Unassembled WGS sequence"/>
</dbReference>
<comment type="function">
    <text evidence="10">Pyrophosphatase that catalyzes the hydrolysis of nucleoside triphosphates to their monophosphate derivatives, with a high preference for the non-canonical purine nucleotides XTP (xanthosine triphosphate), dITP (deoxyinosine triphosphate) and ITP. Seems to function as a house-cleaning enzyme that removes non-canonical purine nucleotides from the nucleotide pool, thus preventing their incorporation into DNA/RNA and avoiding chromosomal lesions.</text>
</comment>
<evidence type="ECO:0000256" key="11">
    <source>
        <dbReference type="RuleBase" id="RU003781"/>
    </source>
</evidence>
<dbReference type="NCBIfam" id="TIGR00042">
    <property type="entry name" value="RdgB/HAM1 family non-canonical purine NTP pyrophosphatase"/>
    <property type="match status" value="1"/>
</dbReference>
<dbReference type="GO" id="GO:0017111">
    <property type="term" value="F:ribonucleoside triphosphate phosphatase activity"/>
    <property type="evidence" value="ECO:0007669"/>
    <property type="project" value="InterPro"/>
</dbReference>
<feature type="binding site" evidence="10">
    <location>
        <position position="70"/>
    </location>
    <ligand>
        <name>Mg(2+)</name>
        <dbReference type="ChEBI" id="CHEBI:18420"/>
    </ligand>
</feature>
<dbReference type="EC" id="3.6.1.66" evidence="10"/>
<accession>A0A2G6KE58</accession>
<evidence type="ECO:0000256" key="1">
    <source>
        <dbReference type="ARBA" id="ARBA00008023"/>
    </source>
</evidence>
<dbReference type="Gene3D" id="3.90.950.10">
    <property type="match status" value="1"/>
</dbReference>
<gene>
    <name evidence="12" type="primary">rdgB</name>
    <name evidence="12" type="ORF">CSA55_02145</name>
</gene>
<dbReference type="FunFam" id="3.90.950.10:FF:000001">
    <property type="entry name" value="dITP/XTP pyrophosphatase"/>
    <property type="match status" value="1"/>
</dbReference>
<comment type="similarity">
    <text evidence="1 10 11">Belongs to the HAM1 NTPase family.</text>
</comment>
<evidence type="ECO:0000256" key="9">
    <source>
        <dbReference type="ARBA" id="ARBA00052017"/>
    </source>
</evidence>
<dbReference type="GO" id="GO:0046872">
    <property type="term" value="F:metal ion binding"/>
    <property type="evidence" value="ECO:0007669"/>
    <property type="project" value="UniProtKB-KW"/>
</dbReference>
<sequence length="194" mass="20345">MTTRPVLVCASANPDKVAEMRAVLAPAVDLAPRPPDVADVVEDADTLVGNARLKAVAICDATGQPAVADDTGLEVDALGGAPGVYSARYAGEGCTYADNRQKMLAELDGVDERSARFRTAVVVRWPDGRELVVDGVCEGVITRTARGDGGFGYDAIFQPIDGDGRTFAEMDDAEKNAISHRGRALRNLVAALSA</sequence>
<dbReference type="GO" id="GO:0036222">
    <property type="term" value="F:XTP diphosphatase activity"/>
    <property type="evidence" value="ECO:0007669"/>
    <property type="project" value="UniProtKB-UniRule"/>
</dbReference>
<comment type="subunit">
    <text evidence="2 10">Homodimer.</text>
</comment>
<dbReference type="HAMAP" id="MF_01405">
    <property type="entry name" value="Non_canon_purine_NTPase"/>
    <property type="match status" value="1"/>
</dbReference>
<evidence type="ECO:0000256" key="8">
    <source>
        <dbReference type="ARBA" id="ARBA00051875"/>
    </source>
</evidence>
<dbReference type="Pfam" id="PF01725">
    <property type="entry name" value="Ham1p_like"/>
    <property type="match status" value="1"/>
</dbReference>
<dbReference type="GO" id="GO:0035870">
    <property type="term" value="F:dITP diphosphatase activity"/>
    <property type="evidence" value="ECO:0007669"/>
    <property type="project" value="UniProtKB-UniRule"/>
</dbReference>
<dbReference type="InterPro" id="IPR029001">
    <property type="entry name" value="ITPase-like_fam"/>
</dbReference>
<feature type="active site" description="Proton acceptor" evidence="10">
    <location>
        <position position="70"/>
    </location>
</feature>
<dbReference type="PANTHER" id="PTHR11067:SF9">
    <property type="entry name" value="INOSINE TRIPHOSPHATE PYROPHOSPHATASE"/>
    <property type="match status" value="1"/>
</dbReference>
<evidence type="ECO:0000256" key="10">
    <source>
        <dbReference type="HAMAP-Rule" id="MF_01405"/>
    </source>
</evidence>
<dbReference type="CDD" id="cd00515">
    <property type="entry name" value="HAM1"/>
    <property type="match status" value="1"/>
</dbReference>
<keyword evidence="7 10" id="KW-0546">Nucleotide metabolism</keyword>
<evidence type="ECO:0000256" key="4">
    <source>
        <dbReference type="ARBA" id="ARBA00022741"/>
    </source>
</evidence>
<dbReference type="InterPro" id="IPR020922">
    <property type="entry name" value="dITP/XTP_pyrophosphatase"/>
</dbReference>
<dbReference type="AlphaFoldDB" id="A0A2G6KE58"/>
<comment type="caution">
    <text evidence="10">Lacks conserved residue(s) required for the propagation of feature annotation.</text>
</comment>
<evidence type="ECO:0000256" key="6">
    <source>
        <dbReference type="ARBA" id="ARBA00022842"/>
    </source>
</evidence>
<protein>
    <recommendedName>
        <fullName evidence="10">dITP/XTP pyrophosphatase</fullName>
        <ecNumber evidence="10">3.6.1.66</ecNumber>
    </recommendedName>
    <alternativeName>
        <fullName evidence="10">Non-canonical purine NTP pyrophosphatase</fullName>
    </alternativeName>
    <alternativeName>
        <fullName evidence="10">Non-standard purine NTP pyrophosphatase</fullName>
    </alternativeName>
    <alternativeName>
        <fullName evidence="10">Nucleoside-triphosphate diphosphatase</fullName>
    </alternativeName>
    <alternativeName>
        <fullName evidence="10">Nucleoside-triphosphate pyrophosphatase</fullName>
        <shortName evidence="10">NTPase</shortName>
    </alternativeName>
</protein>
<dbReference type="GO" id="GO:0000166">
    <property type="term" value="F:nucleotide binding"/>
    <property type="evidence" value="ECO:0007669"/>
    <property type="project" value="UniProtKB-KW"/>
</dbReference>
<organism evidence="12 13">
    <name type="scientific">Ilumatobacter coccineus</name>
    <dbReference type="NCBI Taxonomy" id="467094"/>
    <lineage>
        <taxon>Bacteria</taxon>
        <taxon>Bacillati</taxon>
        <taxon>Actinomycetota</taxon>
        <taxon>Acidimicrobiia</taxon>
        <taxon>Acidimicrobiales</taxon>
        <taxon>Ilumatobacteraceae</taxon>
        <taxon>Ilumatobacter</taxon>
    </lineage>
</organism>
<feature type="binding site" evidence="10">
    <location>
        <position position="71"/>
    </location>
    <ligand>
        <name>substrate</name>
    </ligand>
</feature>
<name>A0A2G6KE58_9ACTN</name>
<dbReference type="GO" id="GO:0009146">
    <property type="term" value="P:purine nucleoside triphosphate catabolic process"/>
    <property type="evidence" value="ECO:0007669"/>
    <property type="project" value="UniProtKB-UniRule"/>
</dbReference>